<feature type="compositionally biased region" description="Polar residues" evidence="1">
    <location>
        <begin position="32"/>
        <end position="49"/>
    </location>
</feature>
<protein>
    <submittedName>
        <fullName evidence="2">578_t:CDS:1</fullName>
    </submittedName>
</protein>
<gene>
    <name evidence="2" type="ORF">AMORRO_LOCUS5381</name>
</gene>
<name>A0A9N9AX62_9GLOM</name>
<evidence type="ECO:0000313" key="3">
    <source>
        <dbReference type="Proteomes" id="UP000789342"/>
    </source>
</evidence>
<sequence>MQQFMKQPQNHKHYNTTVEYKHTWHPIFQKPNEQQIQKGNTTQTWPTQGKNKHNINRK</sequence>
<evidence type="ECO:0000256" key="1">
    <source>
        <dbReference type="SAM" id="MobiDB-lite"/>
    </source>
</evidence>
<organism evidence="2 3">
    <name type="scientific">Acaulospora morrowiae</name>
    <dbReference type="NCBI Taxonomy" id="94023"/>
    <lineage>
        <taxon>Eukaryota</taxon>
        <taxon>Fungi</taxon>
        <taxon>Fungi incertae sedis</taxon>
        <taxon>Mucoromycota</taxon>
        <taxon>Glomeromycotina</taxon>
        <taxon>Glomeromycetes</taxon>
        <taxon>Diversisporales</taxon>
        <taxon>Acaulosporaceae</taxon>
        <taxon>Acaulospora</taxon>
    </lineage>
</organism>
<dbReference type="Proteomes" id="UP000789342">
    <property type="component" value="Unassembled WGS sequence"/>
</dbReference>
<accession>A0A9N9AX62</accession>
<dbReference type="EMBL" id="CAJVPV010003228">
    <property type="protein sequence ID" value="CAG8546701.1"/>
    <property type="molecule type" value="Genomic_DNA"/>
</dbReference>
<reference evidence="2" key="1">
    <citation type="submission" date="2021-06" db="EMBL/GenBank/DDBJ databases">
        <authorList>
            <person name="Kallberg Y."/>
            <person name="Tangrot J."/>
            <person name="Rosling A."/>
        </authorList>
    </citation>
    <scope>NUCLEOTIDE SEQUENCE</scope>
    <source>
        <strain evidence="2">CL551</strain>
    </source>
</reference>
<comment type="caution">
    <text evidence="2">The sequence shown here is derived from an EMBL/GenBank/DDBJ whole genome shotgun (WGS) entry which is preliminary data.</text>
</comment>
<proteinExistence type="predicted"/>
<feature type="region of interest" description="Disordered" evidence="1">
    <location>
        <begin position="32"/>
        <end position="58"/>
    </location>
</feature>
<dbReference type="AlphaFoldDB" id="A0A9N9AX62"/>
<keyword evidence="3" id="KW-1185">Reference proteome</keyword>
<evidence type="ECO:0000313" key="2">
    <source>
        <dbReference type="EMBL" id="CAG8546701.1"/>
    </source>
</evidence>